<accession>A0A7H9B5L6</accession>
<feature type="region of interest" description="Disordered" evidence="1">
    <location>
        <begin position="511"/>
        <end position="530"/>
    </location>
</feature>
<feature type="compositionally biased region" description="Low complexity" evidence="1">
    <location>
        <begin position="511"/>
        <end position="527"/>
    </location>
</feature>
<reference evidence="2 3" key="1">
    <citation type="submission" date="2020-07" db="EMBL/GenBank/DDBJ databases">
        <title>The yeast mating-type switching endonuclease HO is a domesticated member of an unorthodox homing genetic element family.</title>
        <authorList>
            <person name="Coughlan A.Y."/>
            <person name="Lombardi L."/>
            <person name="Braun-Galleani S."/>
            <person name="Martos A.R."/>
            <person name="Galeote V."/>
            <person name="Bigey F."/>
            <person name="Dequin S."/>
            <person name="Byrne K.P."/>
            <person name="Wolfe K.H."/>
        </authorList>
    </citation>
    <scope>NUCLEOTIDE SEQUENCE [LARGE SCALE GENOMIC DNA]</scope>
    <source>
        <strain evidence="2 3">NRRL Y-6702</strain>
    </source>
</reference>
<feature type="compositionally biased region" description="Basic and acidic residues" evidence="1">
    <location>
        <begin position="174"/>
        <end position="188"/>
    </location>
</feature>
<dbReference type="OrthoDB" id="4067613at2759"/>
<feature type="compositionally biased region" description="Polar residues" evidence="1">
    <location>
        <begin position="31"/>
        <end position="58"/>
    </location>
</feature>
<keyword evidence="3" id="KW-1185">Reference proteome</keyword>
<feature type="region of interest" description="Disordered" evidence="1">
    <location>
        <begin position="753"/>
        <end position="790"/>
    </location>
</feature>
<feature type="region of interest" description="Disordered" evidence="1">
    <location>
        <begin position="139"/>
        <end position="188"/>
    </location>
</feature>
<feature type="compositionally biased region" description="Polar residues" evidence="1">
    <location>
        <begin position="699"/>
        <end position="709"/>
    </location>
</feature>
<dbReference type="KEGG" id="zmk:HG535_0F05100"/>
<evidence type="ECO:0000313" key="2">
    <source>
        <dbReference type="EMBL" id="QLG73998.1"/>
    </source>
</evidence>
<organism evidence="2 3">
    <name type="scientific">Zygotorulaspora mrakii</name>
    <name type="common">Zygosaccharomyces mrakii</name>
    <dbReference type="NCBI Taxonomy" id="42260"/>
    <lineage>
        <taxon>Eukaryota</taxon>
        <taxon>Fungi</taxon>
        <taxon>Dikarya</taxon>
        <taxon>Ascomycota</taxon>
        <taxon>Saccharomycotina</taxon>
        <taxon>Saccharomycetes</taxon>
        <taxon>Saccharomycetales</taxon>
        <taxon>Saccharomycetaceae</taxon>
        <taxon>Zygotorulaspora</taxon>
    </lineage>
</organism>
<dbReference type="AlphaFoldDB" id="A0A7H9B5L6"/>
<proteinExistence type="predicted"/>
<dbReference type="Proteomes" id="UP000509704">
    <property type="component" value="Chromosome 6"/>
</dbReference>
<name>A0A7H9B5L6_ZYGMR</name>
<feature type="compositionally biased region" description="Polar residues" evidence="1">
    <location>
        <begin position="139"/>
        <end position="165"/>
    </location>
</feature>
<feature type="region of interest" description="Disordered" evidence="1">
    <location>
        <begin position="1"/>
        <end position="83"/>
    </location>
</feature>
<feature type="compositionally biased region" description="Acidic residues" evidence="1">
    <location>
        <begin position="674"/>
        <end position="689"/>
    </location>
</feature>
<evidence type="ECO:0000256" key="1">
    <source>
        <dbReference type="SAM" id="MobiDB-lite"/>
    </source>
</evidence>
<dbReference type="RefSeq" id="XP_037145723.1">
    <property type="nucleotide sequence ID" value="XM_037289828.1"/>
</dbReference>
<protein>
    <submittedName>
        <fullName evidence="2">Uncharacterized protein</fullName>
    </submittedName>
</protein>
<feature type="region of interest" description="Disordered" evidence="1">
    <location>
        <begin position="375"/>
        <end position="450"/>
    </location>
</feature>
<feature type="region of interest" description="Disordered" evidence="1">
    <location>
        <begin position="643"/>
        <end position="709"/>
    </location>
</feature>
<dbReference type="GeneID" id="59237756"/>
<sequence>MFSSNTSDNKNRRRSFFLFGGSQVVPKASTHKASTSNGSGKVLSSQTHRQQAVDISSSHNRKPSLHAVDGQRESKPVFKSQLSETGTAAHVNDILDDKDVPNGMHTDIAKRSTSHMKRPPPPPIDLEALNFVKQTPTLRVSSSGDIGQLSSTQETLKSASYSPSKTPVALDQEPEVKQHKRQISEAEKLVDDLDSYIKQQKEMSESAGNGSKGEDVPNQFTSGNSNFADDSFLSPKSSTSSKSSINAESPIESPFTYVGPLNLPVEDRNPLKNKEASLSKRRYDPFLDLDVDNDRFSFTTSLNDKSVKSIQHVALNDSMGAAPIITNYGYGYGAITDSDIDTNGSENDETSRLLGTGHDDDENLSLKREPSITVQETGNELEFSDRNTDDEEAVSRNFRVVNEDKPSFYLNGNDNNTTSTTNSTATEDYERPQDGQSKLSLPDASDNYGELSITSTASSYEPTPGMRETGADDIILETKNMVPLPDKSVSNDIEKPSGAPHVVDNLTTLSQSSRSSLTSSNNSSSVSPHPDKMVRLVSSYVEESRLKYYTTSNFLQAPPNLPISLKQKNNLIQPKNIKVRIRTSSKQIGIKHGGAKQKLLSLETTKEEENENASDQLLGSRNRITADHTKEFHNLLSKGVIRRQSNLFPNPQTFDTGSRGRTTNETNADKDSEYYLEDIPGDDAYDSDDAMAPLRENRGSQSSKRVSRSDTVVSYFTKNQRRLRSGTLENSYAYLQGLPKDVNIDDYRAASASHTLERSDSKKSLASNILDPTYSNGNTLHVANPDTDSE</sequence>
<gene>
    <name evidence="2" type="ORF">HG535_0F05100</name>
</gene>
<feature type="compositionally biased region" description="Polar residues" evidence="1">
    <location>
        <begin position="643"/>
        <end position="666"/>
    </location>
</feature>
<evidence type="ECO:0000313" key="3">
    <source>
        <dbReference type="Proteomes" id="UP000509704"/>
    </source>
</evidence>
<feature type="region of interest" description="Disordered" evidence="1">
    <location>
        <begin position="200"/>
        <end position="255"/>
    </location>
</feature>
<dbReference type="EMBL" id="CP058609">
    <property type="protein sequence ID" value="QLG73998.1"/>
    <property type="molecule type" value="Genomic_DNA"/>
</dbReference>
<feature type="compositionally biased region" description="Low complexity" evidence="1">
    <location>
        <begin position="411"/>
        <end position="424"/>
    </location>
</feature>
<feature type="compositionally biased region" description="Polar residues" evidence="1">
    <location>
        <begin position="218"/>
        <end position="228"/>
    </location>
</feature>
<feature type="compositionally biased region" description="Low complexity" evidence="1">
    <location>
        <begin position="231"/>
        <end position="249"/>
    </location>
</feature>